<accession>A0A0A2BAX2</accession>
<feature type="domain" description="CobB/CobQ-like glutamine amidotransferase" evidence="8">
    <location>
        <begin position="245"/>
        <end position="443"/>
    </location>
</feature>
<dbReference type="InterPro" id="IPR029062">
    <property type="entry name" value="Class_I_gatase-like"/>
</dbReference>
<evidence type="ECO:0000313" key="10">
    <source>
        <dbReference type="Proteomes" id="UP000030481"/>
    </source>
</evidence>
<dbReference type="InterPro" id="IPR011698">
    <property type="entry name" value="GATase_3"/>
</dbReference>
<dbReference type="Gene3D" id="3.40.50.300">
    <property type="entry name" value="P-loop containing nucleotide triphosphate hydrolases"/>
    <property type="match status" value="1"/>
</dbReference>
<evidence type="ECO:0000259" key="8">
    <source>
        <dbReference type="Pfam" id="PF07685"/>
    </source>
</evidence>
<dbReference type="Gene3D" id="3.40.50.880">
    <property type="match status" value="1"/>
</dbReference>
<dbReference type="PROSITE" id="PS51274">
    <property type="entry name" value="GATASE_COBBQ"/>
    <property type="match status" value="1"/>
</dbReference>
<dbReference type="SUPFAM" id="SSF52317">
    <property type="entry name" value="Class I glutamine amidotransferase-like"/>
    <property type="match status" value="1"/>
</dbReference>
<dbReference type="Proteomes" id="UP000030481">
    <property type="component" value="Unassembled WGS sequence"/>
</dbReference>
<dbReference type="CDD" id="cd03130">
    <property type="entry name" value="GATase1_CobB"/>
    <property type="match status" value="1"/>
</dbReference>
<keyword evidence="2" id="KW-0436">Ligase</keyword>
<evidence type="ECO:0000259" key="7">
    <source>
        <dbReference type="Pfam" id="PF01656"/>
    </source>
</evidence>
<dbReference type="RefSeq" id="WP_032516700.1">
    <property type="nucleotide sequence ID" value="NZ_JNAR01000001.1"/>
</dbReference>
<dbReference type="InterPro" id="IPR002586">
    <property type="entry name" value="CobQ/CobB/MinD/ParA_Nub-bd_dom"/>
</dbReference>
<dbReference type="GO" id="GO:0042242">
    <property type="term" value="F:cobyrinic acid a,c-diamide synthase activity"/>
    <property type="evidence" value="ECO:0007669"/>
    <property type="project" value="InterPro"/>
</dbReference>
<sequence>MPCIISSPSTDSGKTTLSLLISCWALSKGIKIQTFKVGPDYLDQQQLSSIGQPICRNLDIFLNGEEWVQESFFKHSLKYEFSLIEGAMGLFDGLGATTYSSTANISKLLNAPVIFIVNARGQVASLLATVRGFKDFDSELSIAGIIFNNVNSDRHKKLIEEVFKNEDIEILGFLPSDSKITLNKSNLGLISPLDNGKHIDVEYFANYANRNLDLFSLIKFLKSPQKKMFNSASFEDFKIEKSKPIAIAEDKIFHFQYPETKEFLSDLGIPLISWSIYDDEEIPNEASSLIIPGGFPEKYAEHISNSKKSLNSLRKFRENGFIYAECGGMMILGDFIKDESGNNHKMSGILPFRSKKSKLTVGYRYIKGLKDTPIIRQNQLIRGHEFHYWEIENNLSELDLRKADHQKKLSSPWKIKSWETEYKNEGFFDQKLHASWIHLHLPSSPKVAKNFIDATQISF</sequence>
<dbReference type="SUPFAM" id="SSF52540">
    <property type="entry name" value="P-loop containing nucleoside triphosphate hydrolases"/>
    <property type="match status" value="1"/>
</dbReference>
<dbReference type="InterPro" id="IPR004484">
    <property type="entry name" value="CbiA/CobB_synth"/>
</dbReference>
<keyword evidence="4" id="KW-0067">ATP-binding</keyword>
<evidence type="ECO:0000256" key="2">
    <source>
        <dbReference type="ARBA" id="ARBA00022598"/>
    </source>
</evidence>
<dbReference type="PANTHER" id="PTHR43873">
    <property type="entry name" value="COBYRINATE A,C-DIAMIDE SYNTHASE"/>
    <property type="match status" value="1"/>
</dbReference>
<keyword evidence="6" id="KW-0315">Glutamine amidotransferase</keyword>
<feature type="domain" description="CobQ/CobB/MinD/ParA nucleotide binding" evidence="7">
    <location>
        <begin position="4"/>
        <end position="180"/>
    </location>
</feature>
<reference evidence="10" key="1">
    <citation type="journal article" date="2014" name="Sci. Data">
        <title>Genomes of diverse isolates of the marine cyanobacterium Prochlorococcus.</title>
        <authorList>
            <person name="Biller S."/>
            <person name="Berube P."/>
            <person name="Thompson J."/>
            <person name="Kelly L."/>
            <person name="Roggensack S."/>
            <person name="Awad L."/>
            <person name="Roache-Johnson K."/>
            <person name="Ding H."/>
            <person name="Giovannoni S.J."/>
            <person name="Moore L.R."/>
            <person name="Chisholm S.W."/>
        </authorList>
    </citation>
    <scope>NUCLEOTIDE SEQUENCE [LARGE SCALE GENOMIC DNA]</scope>
</reference>
<keyword evidence="3" id="KW-0547">Nucleotide-binding</keyword>
<dbReference type="NCBIfam" id="TIGR00379">
    <property type="entry name" value="cobB"/>
    <property type="match status" value="1"/>
</dbReference>
<dbReference type="InterPro" id="IPR027417">
    <property type="entry name" value="P-loop_NTPase"/>
</dbReference>
<evidence type="ECO:0000256" key="3">
    <source>
        <dbReference type="ARBA" id="ARBA00022741"/>
    </source>
</evidence>
<evidence type="ECO:0000256" key="6">
    <source>
        <dbReference type="ARBA" id="ARBA00022962"/>
    </source>
</evidence>
<comment type="caution">
    <text evidence="9">The sequence shown here is derived from an EMBL/GenBank/DDBJ whole genome shotgun (WGS) entry which is preliminary data.</text>
</comment>
<gene>
    <name evidence="9" type="ORF">EV01_0050</name>
</gene>
<dbReference type="EMBL" id="JNAR01000001">
    <property type="protein sequence ID" value="KGG11011.1"/>
    <property type="molecule type" value="Genomic_DNA"/>
</dbReference>
<keyword evidence="5" id="KW-0460">Magnesium</keyword>
<proteinExistence type="predicted"/>
<comment type="cofactor">
    <cofactor evidence="1">
        <name>Mg(2+)</name>
        <dbReference type="ChEBI" id="CHEBI:18420"/>
    </cofactor>
</comment>
<dbReference type="Pfam" id="PF01656">
    <property type="entry name" value="CbiA"/>
    <property type="match status" value="1"/>
</dbReference>
<name>A0A0A2BAX2_PROMR</name>
<dbReference type="AlphaFoldDB" id="A0A0A2BAX2"/>
<dbReference type="Pfam" id="PF07685">
    <property type="entry name" value="GATase_3"/>
    <property type="match status" value="1"/>
</dbReference>
<dbReference type="PANTHER" id="PTHR43873:SF1">
    <property type="entry name" value="COBYRINATE A,C-DIAMIDE SYNTHASE"/>
    <property type="match status" value="1"/>
</dbReference>
<protein>
    <submittedName>
        <fullName evidence="9">Cobyrinic acid A</fullName>
    </submittedName>
</protein>
<evidence type="ECO:0000256" key="4">
    <source>
        <dbReference type="ARBA" id="ARBA00022840"/>
    </source>
</evidence>
<evidence type="ECO:0000313" key="9">
    <source>
        <dbReference type="EMBL" id="KGG11011.1"/>
    </source>
</evidence>
<organism evidence="9 10">
    <name type="scientific">Prochlorococcus marinus str. MIT 9401</name>
    <dbReference type="NCBI Taxonomy" id="167551"/>
    <lineage>
        <taxon>Bacteria</taxon>
        <taxon>Bacillati</taxon>
        <taxon>Cyanobacteriota</taxon>
        <taxon>Cyanophyceae</taxon>
        <taxon>Synechococcales</taxon>
        <taxon>Prochlorococcaceae</taxon>
        <taxon>Prochlorococcus</taxon>
    </lineage>
</organism>
<dbReference type="GO" id="GO:0005524">
    <property type="term" value="F:ATP binding"/>
    <property type="evidence" value="ECO:0007669"/>
    <property type="project" value="UniProtKB-KW"/>
</dbReference>
<evidence type="ECO:0000256" key="5">
    <source>
        <dbReference type="ARBA" id="ARBA00022842"/>
    </source>
</evidence>
<evidence type="ECO:0000256" key="1">
    <source>
        <dbReference type="ARBA" id="ARBA00001946"/>
    </source>
</evidence>
<dbReference type="NCBIfam" id="NF002204">
    <property type="entry name" value="PRK01077.1"/>
    <property type="match status" value="1"/>
</dbReference>